<evidence type="ECO:0000313" key="1">
    <source>
        <dbReference type="EMBL" id="VEL22832.1"/>
    </source>
</evidence>
<accession>A0A3S5CNA5</accession>
<dbReference type="Proteomes" id="UP000784294">
    <property type="component" value="Unassembled WGS sequence"/>
</dbReference>
<gene>
    <name evidence="1" type="ORF">PXEA_LOCUS16272</name>
</gene>
<evidence type="ECO:0000313" key="2">
    <source>
        <dbReference type="Proteomes" id="UP000784294"/>
    </source>
</evidence>
<dbReference type="EMBL" id="CAAALY010058633">
    <property type="protein sequence ID" value="VEL22832.1"/>
    <property type="molecule type" value="Genomic_DNA"/>
</dbReference>
<dbReference type="AlphaFoldDB" id="A0A3S5CNA5"/>
<proteinExistence type="predicted"/>
<reference evidence="1" key="1">
    <citation type="submission" date="2018-11" db="EMBL/GenBank/DDBJ databases">
        <authorList>
            <consortium name="Pathogen Informatics"/>
        </authorList>
    </citation>
    <scope>NUCLEOTIDE SEQUENCE</scope>
</reference>
<comment type="caution">
    <text evidence="1">The sequence shown here is derived from an EMBL/GenBank/DDBJ whole genome shotgun (WGS) entry which is preliminary data.</text>
</comment>
<sequence>MANSTGILATCNETNGEVTCSNTPIGSLLSPVAASTVPIPQSSFLPLRLDCLDSLVDYLWDVNLIEVLVAWLTHQGAISRRNRLIGELLECVNIF</sequence>
<keyword evidence="2" id="KW-1185">Reference proteome</keyword>
<organism evidence="1 2">
    <name type="scientific">Protopolystoma xenopodis</name>
    <dbReference type="NCBI Taxonomy" id="117903"/>
    <lineage>
        <taxon>Eukaryota</taxon>
        <taxon>Metazoa</taxon>
        <taxon>Spiralia</taxon>
        <taxon>Lophotrochozoa</taxon>
        <taxon>Platyhelminthes</taxon>
        <taxon>Monogenea</taxon>
        <taxon>Polyopisthocotylea</taxon>
        <taxon>Polystomatidea</taxon>
        <taxon>Polystomatidae</taxon>
        <taxon>Protopolystoma</taxon>
    </lineage>
</organism>
<protein>
    <submittedName>
        <fullName evidence="1">Uncharacterized protein</fullName>
    </submittedName>
</protein>
<name>A0A3S5CNA5_9PLAT</name>